<dbReference type="Proteomes" id="UP000321400">
    <property type="component" value="Unassembled WGS sequence"/>
</dbReference>
<evidence type="ECO:0000313" key="2">
    <source>
        <dbReference type="Proteomes" id="UP000321400"/>
    </source>
</evidence>
<keyword evidence="2" id="KW-1185">Reference proteome</keyword>
<dbReference type="EMBL" id="BJYE01000005">
    <property type="protein sequence ID" value="GEN56158.1"/>
    <property type="molecule type" value="Genomic_DNA"/>
</dbReference>
<dbReference type="AlphaFoldDB" id="A0A511WZP4"/>
<name>A0A511WZP4_9BACI</name>
<comment type="caution">
    <text evidence="1">The sequence shown here is derived from an EMBL/GenBank/DDBJ whole genome shotgun (WGS) entry which is preliminary data.</text>
</comment>
<evidence type="ECO:0000313" key="1">
    <source>
        <dbReference type="EMBL" id="GEN56158.1"/>
    </source>
</evidence>
<dbReference type="OrthoDB" id="2716410at2"/>
<reference evidence="1 2" key="1">
    <citation type="submission" date="2019-07" db="EMBL/GenBank/DDBJ databases">
        <title>Whole genome shotgun sequence of Halolactibacillus alkaliphilus NBRC 103919.</title>
        <authorList>
            <person name="Hosoyama A."/>
            <person name="Uohara A."/>
            <person name="Ohji S."/>
            <person name="Ichikawa N."/>
        </authorList>
    </citation>
    <scope>NUCLEOTIDE SEQUENCE [LARGE SCALE GENOMIC DNA]</scope>
    <source>
        <strain evidence="1 2">NBRC 103919</strain>
    </source>
</reference>
<gene>
    <name evidence="1" type="ORF">HAL01_06220</name>
</gene>
<protein>
    <submittedName>
        <fullName evidence="1">Uncharacterized protein</fullName>
    </submittedName>
</protein>
<dbReference type="STRING" id="442899.SAMN05720591_10680"/>
<proteinExistence type="predicted"/>
<sequence>MNIFVNQKKIDDRSLHSNSSLKIISLEEELQDKLSKKDTLYVPYEKYKQEFDNVKVYTDLESYAFFDKLSGVITQRQDKRGVLRLGRKIGGDFDKTILVDDLIALSGLFGKISFVKINHSQRNIKPMHVSIILRFMDGVLANLDYTFNQKEDIFIEWSGINEIIEYDSAKIQSFKRFDDKASSLYYDVNMIVKNAYEPDQDWMKLSTNCLSIIEEGLIK</sequence>
<accession>A0A511WZP4</accession>
<dbReference type="RefSeq" id="WP_089800606.1">
    <property type="nucleotide sequence ID" value="NZ_BJYE01000005.1"/>
</dbReference>
<organism evidence="1 2">
    <name type="scientific">Halolactibacillus alkaliphilus</name>
    <dbReference type="NCBI Taxonomy" id="442899"/>
    <lineage>
        <taxon>Bacteria</taxon>
        <taxon>Bacillati</taxon>
        <taxon>Bacillota</taxon>
        <taxon>Bacilli</taxon>
        <taxon>Bacillales</taxon>
        <taxon>Bacillaceae</taxon>
        <taxon>Halolactibacillus</taxon>
    </lineage>
</organism>